<accession>A0A915DCX8</accession>
<keyword evidence="2" id="KW-1185">Reference proteome</keyword>
<organism evidence="2 3">
    <name type="scientific">Ditylenchus dipsaci</name>
    <dbReference type="NCBI Taxonomy" id="166011"/>
    <lineage>
        <taxon>Eukaryota</taxon>
        <taxon>Metazoa</taxon>
        <taxon>Ecdysozoa</taxon>
        <taxon>Nematoda</taxon>
        <taxon>Chromadorea</taxon>
        <taxon>Rhabditida</taxon>
        <taxon>Tylenchina</taxon>
        <taxon>Tylenchomorpha</taxon>
        <taxon>Sphaerularioidea</taxon>
        <taxon>Anguinidae</taxon>
        <taxon>Anguininae</taxon>
        <taxon>Ditylenchus</taxon>
    </lineage>
</organism>
<evidence type="ECO:0000313" key="3">
    <source>
        <dbReference type="WBParaSite" id="jg18316"/>
    </source>
</evidence>
<name>A0A915DCX8_9BILA</name>
<proteinExistence type="predicted"/>
<evidence type="ECO:0000313" key="2">
    <source>
        <dbReference type="Proteomes" id="UP000887574"/>
    </source>
</evidence>
<dbReference type="AlphaFoldDB" id="A0A915DCX8"/>
<sequence length="108" mass="12090">MKTKQLTNSCLLGHDYKILMESMQDYIHVDDDVITGLMVRYLLKKIVEEVATNDSQLADSEMGEDNDPVEPPISSLEASKAMDIVRRFAEKNFADPAVLKLSDALEDA</sequence>
<feature type="region of interest" description="Disordered" evidence="1">
    <location>
        <begin position="54"/>
        <end position="75"/>
    </location>
</feature>
<dbReference type="WBParaSite" id="jg18316">
    <property type="protein sequence ID" value="jg18316"/>
    <property type="gene ID" value="jg18316"/>
</dbReference>
<dbReference type="Proteomes" id="UP000887574">
    <property type="component" value="Unplaced"/>
</dbReference>
<evidence type="ECO:0000256" key="1">
    <source>
        <dbReference type="SAM" id="MobiDB-lite"/>
    </source>
</evidence>
<protein>
    <submittedName>
        <fullName evidence="3">Uncharacterized protein</fullName>
    </submittedName>
</protein>
<reference evidence="3" key="1">
    <citation type="submission" date="2022-11" db="UniProtKB">
        <authorList>
            <consortium name="WormBaseParasite"/>
        </authorList>
    </citation>
    <scope>IDENTIFICATION</scope>
</reference>